<dbReference type="OrthoDB" id="2273115at2"/>
<dbReference type="SMART" id="SM00849">
    <property type="entry name" value="Lactamase_B"/>
    <property type="match status" value="1"/>
</dbReference>
<name>A0A239ES12_9ACTN</name>
<dbReference type="AlphaFoldDB" id="A0A239ES12"/>
<dbReference type="PANTHER" id="PTHR42951:SF4">
    <property type="entry name" value="ACYL-COENZYME A THIOESTERASE MBLAC2"/>
    <property type="match status" value="1"/>
</dbReference>
<feature type="domain" description="Metallo-beta-lactamase" evidence="1">
    <location>
        <begin position="34"/>
        <end position="216"/>
    </location>
</feature>
<organism evidence="2 3">
    <name type="scientific">Actinomadura meyerae</name>
    <dbReference type="NCBI Taxonomy" id="240840"/>
    <lineage>
        <taxon>Bacteria</taxon>
        <taxon>Bacillati</taxon>
        <taxon>Actinomycetota</taxon>
        <taxon>Actinomycetes</taxon>
        <taxon>Streptosporangiales</taxon>
        <taxon>Thermomonosporaceae</taxon>
        <taxon>Actinomadura</taxon>
    </lineage>
</organism>
<evidence type="ECO:0000313" key="2">
    <source>
        <dbReference type="EMBL" id="SNS47038.1"/>
    </source>
</evidence>
<proteinExistence type="predicted"/>
<dbReference type="Pfam" id="PF00753">
    <property type="entry name" value="Lactamase_B"/>
    <property type="match status" value="1"/>
</dbReference>
<keyword evidence="3" id="KW-1185">Reference proteome</keyword>
<dbReference type="InterPro" id="IPR036866">
    <property type="entry name" value="RibonucZ/Hydroxyglut_hydro"/>
</dbReference>
<dbReference type="CDD" id="cd16282">
    <property type="entry name" value="metallo-hydrolase-like_MBL-fold"/>
    <property type="match status" value="1"/>
</dbReference>
<gene>
    <name evidence="2" type="ORF">SAMN05443665_1004185</name>
</gene>
<protein>
    <submittedName>
        <fullName evidence="2">Cyclase</fullName>
    </submittedName>
</protein>
<dbReference type="Proteomes" id="UP000198318">
    <property type="component" value="Unassembled WGS sequence"/>
</dbReference>
<evidence type="ECO:0000313" key="3">
    <source>
        <dbReference type="Proteomes" id="UP000198318"/>
    </source>
</evidence>
<dbReference type="Gene3D" id="3.60.15.10">
    <property type="entry name" value="Ribonuclease Z/Hydroxyacylglutathione hydrolase-like"/>
    <property type="match status" value="1"/>
</dbReference>
<dbReference type="RefSeq" id="WP_089325074.1">
    <property type="nucleotide sequence ID" value="NZ_FZOR01000004.1"/>
</dbReference>
<dbReference type="InterPro" id="IPR050855">
    <property type="entry name" value="NDM-1-like"/>
</dbReference>
<accession>A0A239ES12</accession>
<evidence type="ECO:0000259" key="1">
    <source>
        <dbReference type="SMART" id="SM00849"/>
    </source>
</evidence>
<dbReference type="InterPro" id="IPR001279">
    <property type="entry name" value="Metallo-B-lactamas"/>
</dbReference>
<dbReference type="EMBL" id="FZOR01000004">
    <property type="protein sequence ID" value="SNS47038.1"/>
    <property type="molecule type" value="Genomic_DNA"/>
</dbReference>
<sequence length="312" mass="33631">MSDAPGLDGPGSPRLQEVSDGVFAYVQPDGTWWINNTGFLTGVRGVVSVDSCSTERRTRAYLEAIRSVSDRPVRTLVNTHHHGDHTFGNHLFPGATVVGHERTREGVLAWGRPFDEPFWTKVDWGHVEIEPPFLTYTEGVTVWADDLRCEVRHVGTPAHTTNDSIVWIPERRVLFSGDLLFNGVTPFLMQGSVAGAIRVLEEVVAPLGAETIVPGHGPVGGPELVGGVIAYARFVQETAAAAKEAGLAPLEAAREADLGPFAEWPDSERLVGNLYRAYAELDGLEPGGDIDQAAALGDMVAYNGGRPLTCRA</sequence>
<reference evidence="2" key="1">
    <citation type="submission" date="2017-06" db="EMBL/GenBank/DDBJ databases">
        <authorList>
            <person name="Kim H.J."/>
            <person name="Triplett B.A."/>
        </authorList>
    </citation>
    <scope>NUCLEOTIDE SEQUENCE [LARGE SCALE GENOMIC DNA]</scope>
    <source>
        <strain evidence="2">DSM 44715</strain>
    </source>
</reference>
<dbReference type="SUPFAM" id="SSF56281">
    <property type="entry name" value="Metallo-hydrolase/oxidoreductase"/>
    <property type="match status" value="1"/>
</dbReference>
<dbReference type="PANTHER" id="PTHR42951">
    <property type="entry name" value="METALLO-BETA-LACTAMASE DOMAIN-CONTAINING"/>
    <property type="match status" value="1"/>
</dbReference>